<keyword evidence="3" id="KW-0328">Glycosyltransferase</keyword>
<protein>
    <submittedName>
        <fullName evidence="3">Succinoglycan biosynthesis protein ExoM</fullName>
        <ecNumber evidence="3">2.4.-.-</ecNumber>
    </submittedName>
</protein>
<dbReference type="EMBL" id="JAVDWR010000001">
    <property type="protein sequence ID" value="MDR7119372.1"/>
    <property type="molecule type" value="Genomic_DNA"/>
</dbReference>
<comment type="caution">
    <text evidence="3">The sequence shown here is derived from an EMBL/GenBank/DDBJ whole genome shotgun (WGS) entry which is preliminary data.</text>
</comment>
<dbReference type="PANTHER" id="PTHR43685">
    <property type="entry name" value="GLYCOSYLTRANSFERASE"/>
    <property type="match status" value="1"/>
</dbReference>
<evidence type="ECO:0000313" key="3">
    <source>
        <dbReference type="EMBL" id="MDR7119372.1"/>
    </source>
</evidence>
<feature type="transmembrane region" description="Helical" evidence="1">
    <location>
        <begin position="229"/>
        <end position="250"/>
    </location>
</feature>
<keyword evidence="1" id="KW-1133">Transmembrane helix</keyword>
<proteinExistence type="predicted"/>
<dbReference type="InterPro" id="IPR029044">
    <property type="entry name" value="Nucleotide-diphossugar_trans"/>
</dbReference>
<dbReference type="SUPFAM" id="SSF53448">
    <property type="entry name" value="Nucleotide-diphospho-sugar transferases"/>
    <property type="match status" value="1"/>
</dbReference>
<gene>
    <name evidence="3" type="ORF">J2W69_000287</name>
</gene>
<feature type="domain" description="Glycosyltransferase 2-like" evidence="2">
    <location>
        <begin position="3"/>
        <end position="152"/>
    </location>
</feature>
<evidence type="ECO:0000259" key="2">
    <source>
        <dbReference type="Pfam" id="PF00535"/>
    </source>
</evidence>
<keyword evidence="4" id="KW-1185">Reference proteome</keyword>
<dbReference type="Pfam" id="PF00535">
    <property type="entry name" value="Glycos_transf_2"/>
    <property type="match status" value="1"/>
</dbReference>
<dbReference type="GO" id="GO:0016757">
    <property type="term" value="F:glycosyltransferase activity"/>
    <property type="evidence" value="ECO:0007669"/>
    <property type="project" value="UniProtKB-KW"/>
</dbReference>
<keyword evidence="1" id="KW-0812">Transmembrane</keyword>
<accession>A0ABU1VUH7</accession>
<keyword evidence="3" id="KW-0808">Transferase</keyword>
<evidence type="ECO:0000313" key="4">
    <source>
        <dbReference type="Proteomes" id="UP001257909"/>
    </source>
</evidence>
<sequence>MRQTLDSIALLVIPQGVSIEVLVVDNDELQSAKAIIDAVRRDFPYPLNYYSEPVKNIAAARNKLLEAANGDWIASIDDDEVADPLWLAALTATADHYSADVVFGHVIADFPDNTPAWIKEGNYFSRKTHKTGTEVSSGGSGCTLINRLFLEKHQLKFDLSYGTTGGEDVQLFYRMFRLGAKLVFCKEAIVHESVERNRLTLSYLKKRAVRIGQTYARYRLEQATVQQKFLFAVKNLILLCCISIVSLFSYPLNKQLFLKCYLKALDKYGKVASVLNGKKVELYK</sequence>
<evidence type="ECO:0000256" key="1">
    <source>
        <dbReference type="SAM" id="Phobius"/>
    </source>
</evidence>
<name>A0ABU1VUH7_9GAMM</name>
<dbReference type="Gene3D" id="3.90.550.10">
    <property type="entry name" value="Spore Coat Polysaccharide Biosynthesis Protein SpsA, Chain A"/>
    <property type="match status" value="1"/>
</dbReference>
<dbReference type="InterPro" id="IPR001173">
    <property type="entry name" value="Glyco_trans_2-like"/>
</dbReference>
<dbReference type="PANTHER" id="PTHR43685:SF11">
    <property type="entry name" value="GLYCOSYLTRANSFERASE TAGX-RELATED"/>
    <property type="match status" value="1"/>
</dbReference>
<keyword evidence="1" id="KW-0472">Membrane</keyword>
<dbReference type="EC" id="2.4.-.-" evidence="3"/>
<dbReference type="InterPro" id="IPR050834">
    <property type="entry name" value="Glycosyltransf_2"/>
</dbReference>
<dbReference type="Proteomes" id="UP001257909">
    <property type="component" value="Unassembled WGS sequence"/>
</dbReference>
<organism evidence="3 4">
    <name type="scientific">Rheinheimera soli</name>
    <dbReference type="NCBI Taxonomy" id="443616"/>
    <lineage>
        <taxon>Bacteria</taxon>
        <taxon>Pseudomonadati</taxon>
        <taxon>Pseudomonadota</taxon>
        <taxon>Gammaproteobacteria</taxon>
        <taxon>Chromatiales</taxon>
        <taxon>Chromatiaceae</taxon>
        <taxon>Rheinheimera</taxon>
    </lineage>
</organism>
<reference evidence="3 4" key="1">
    <citation type="submission" date="2023-07" db="EMBL/GenBank/DDBJ databases">
        <title>Sorghum-associated microbial communities from plants grown in Nebraska, USA.</title>
        <authorList>
            <person name="Schachtman D."/>
        </authorList>
    </citation>
    <scope>NUCLEOTIDE SEQUENCE [LARGE SCALE GENOMIC DNA]</scope>
    <source>
        <strain evidence="3 4">4138</strain>
    </source>
</reference>